<dbReference type="PATRIC" id="fig|227377.7.peg.1466"/>
<evidence type="ECO:0008006" key="3">
    <source>
        <dbReference type="Google" id="ProtNLM"/>
    </source>
</evidence>
<reference evidence="1 2" key="2">
    <citation type="journal article" date="2009" name="Infect. Immun.">
        <title>Comparative genomics reveal extensive transposon-mediated genomic plasticity and diversity among potential effector proteins within the genus Coxiella.</title>
        <authorList>
            <person name="Beare P.A."/>
            <person name="Unsworth N."/>
            <person name="Andoh M."/>
            <person name="Voth D.E."/>
            <person name="Omsland A."/>
            <person name="Gilk S.D."/>
            <person name="Williams K.P."/>
            <person name="Sobral B.W."/>
            <person name="Kupko J.J.III."/>
            <person name="Porcella S.F."/>
            <person name="Samuel J.E."/>
            <person name="Heinzen R.A."/>
        </authorList>
    </citation>
    <scope>NUCLEOTIDE SEQUENCE [LARGE SCALE GENOMIC DNA]</scope>
    <source>
        <strain evidence="2">RSA 493 / Nine Mile phase I</strain>
    </source>
</reference>
<dbReference type="OrthoDB" id="6105906at2"/>
<evidence type="ECO:0000313" key="2">
    <source>
        <dbReference type="Proteomes" id="UP000002671"/>
    </source>
</evidence>
<keyword evidence="2" id="KW-1185">Reference proteome</keyword>
<dbReference type="AlphaFoldDB" id="Q83BN7"/>
<dbReference type="eggNOG" id="COG2329">
    <property type="taxonomic scope" value="Bacteria"/>
</dbReference>
<sequence>MFAVIYRGYVKPNKEKEYRQLWHQIATYFVEKRGALGSCLHKTKEGLWLAYSRWPDKKTRDASWPGEDAPCETLPNNIRQAIVQIKECIDQERQFPEISMEVVDDLLINSPYR</sequence>
<accession>Q83BN7</accession>
<dbReference type="EnsemblBacteria" id="AAO90963">
    <property type="protein sequence ID" value="AAO90963"/>
    <property type="gene ID" value="CBU_1466"/>
</dbReference>
<dbReference type="SUPFAM" id="SSF54909">
    <property type="entry name" value="Dimeric alpha+beta barrel"/>
    <property type="match status" value="1"/>
</dbReference>
<dbReference type="EMBL" id="AE016828">
    <property type="protein sequence ID" value="AAO90963.1"/>
    <property type="molecule type" value="Genomic_DNA"/>
</dbReference>
<name>Q83BN7_COXBU</name>
<dbReference type="RefSeq" id="WP_005772705.1">
    <property type="nucleotide sequence ID" value="NC_002971.4"/>
</dbReference>
<dbReference type="RefSeq" id="NP_820449.1">
    <property type="nucleotide sequence ID" value="NC_002971.4"/>
</dbReference>
<reference evidence="1 2" key="1">
    <citation type="journal article" date="2003" name="Proc. Natl. Acad. Sci. U.S.A.">
        <title>Complete genome sequence of the Q-fever pathogen, Coxiella burnetii.</title>
        <authorList>
            <person name="Seshadri R."/>
            <person name="Paulsen I.T."/>
            <person name="Eisen J.A."/>
            <person name="Read T.D."/>
            <person name="Nelson K.E."/>
            <person name="Nelson W.C."/>
            <person name="Ward N.L."/>
            <person name="Tettelin H."/>
            <person name="Davidsen T.M."/>
            <person name="Beanan M.J."/>
            <person name="Deboy R.T."/>
            <person name="Daugherty S.C."/>
            <person name="Brinkac L.M."/>
            <person name="Madupu R."/>
            <person name="Dodson R.J."/>
            <person name="Khouri H.M."/>
            <person name="Lee K.H."/>
            <person name="Carty H.A."/>
            <person name="Scanlan D."/>
            <person name="Heinzen R.A."/>
            <person name="Thompson H.A."/>
            <person name="Samuel J.E."/>
            <person name="Fraser C.M."/>
            <person name="Heidelberg J.F."/>
        </authorList>
    </citation>
    <scope>NUCLEOTIDE SEQUENCE [LARGE SCALE GENOMIC DNA]</scope>
    <source>
        <strain evidence="2">RSA 493 / Nine Mile phase I</strain>
    </source>
</reference>
<organism evidence="1 2">
    <name type="scientific">Coxiella burnetii (strain RSA 493 / Nine Mile phase I)</name>
    <dbReference type="NCBI Taxonomy" id="227377"/>
    <lineage>
        <taxon>Bacteria</taxon>
        <taxon>Pseudomonadati</taxon>
        <taxon>Pseudomonadota</taxon>
        <taxon>Gammaproteobacteria</taxon>
        <taxon>Legionellales</taxon>
        <taxon>Coxiellaceae</taxon>
        <taxon>Coxiella</taxon>
    </lineage>
</organism>
<dbReference type="Proteomes" id="UP000002671">
    <property type="component" value="Chromosome"/>
</dbReference>
<dbReference type="GeneID" id="1209376"/>
<gene>
    <name evidence="1" type="ordered locus">CBU_1466</name>
</gene>
<proteinExistence type="predicted"/>
<protein>
    <recommendedName>
        <fullName evidence="3">ABM domain-containing protein</fullName>
    </recommendedName>
</protein>
<dbReference type="KEGG" id="cbu:CBU_1466"/>
<evidence type="ECO:0000313" key="1">
    <source>
        <dbReference type="EMBL" id="AAO90963.1"/>
    </source>
</evidence>
<dbReference type="InterPro" id="IPR011008">
    <property type="entry name" value="Dimeric_a/b-barrel"/>
</dbReference>
<dbReference type="HOGENOM" id="CLU_170996_0_0_6"/>